<dbReference type="InterPro" id="IPR007627">
    <property type="entry name" value="RNA_pol_sigma70_r2"/>
</dbReference>
<feature type="domain" description="RNA polymerase sigma factor 70 region 4 type 2" evidence="7">
    <location>
        <begin position="130"/>
        <end position="182"/>
    </location>
</feature>
<gene>
    <name evidence="8" type="ORF">SAMN05216593_103258</name>
</gene>
<evidence type="ECO:0000313" key="9">
    <source>
        <dbReference type="Proteomes" id="UP000183983"/>
    </source>
</evidence>
<dbReference type="Gene3D" id="1.10.10.10">
    <property type="entry name" value="Winged helix-like DNA-binding domain superfamily/Winged helix DNA-binding domain"/>
    <property type="match status" value="1"/>
</dbReference>
<name>A0A1M7LSG8_9PSED</name>
<organism evidence="8 9">
    <name type="scientific">Pseudomonas asturiensis</name>
    <dbReference type="NCBI Taxonomy" id="1190415"/>
    <lineage>
        <taxon>Bacteria</taxon>
        <taxon>Pseudomonadati</taxon>
        <taxon>Pseudomonadota</taxon>
        <taxon>Gammaproteobacteria</taxon>
        <taxon>Pseudomonadales</taxon>
        <taxon>Pseudomonadaceae</taxon>
        <taxon>Pseudomonas</taxon>
    </lineage>
</organism>
<reference evidence="8 9" key="1">
    <citation type="submission" date="2016-11" db="EMBL/GenBank/DDBJ databases">
        <authorList>
            <person name="Jaros S."/>
            <person name="Januszkiewicz K."/>
            <person name="Wedrychowicz H."/>
        </authorList>
    </citation>
    <scope>NUCLEOTIDE SEQUENCE [LARGE SCALE GENOMIC DNA]</scope>
    <source>
        <strain evidence="8 9">LMG 26898</strain>
    </source>
</reference>
<dbReference type="InterPro" id="IPR013325">
    <property type="entry name" value="RNA_pol_sigma_r2"/>
</dbReference>
<dbReference type="InterPro" id="IPR013249">
    <property type="entry name" value="RNA_pol_sigma70_r4_t2"/>
</dbReference>
<dbReference type="NCBIfam" id="TIGR02937">
    <property type="entry name" value="sigma70-ECF"/>
    <property type="match status" value="1"/>
</dbReference>
<dbReference type="SUPFAM" id="SSF88946">
    <property type="entry name" value="Sigma2 domain of RNA polymerase sigma factors"/>
    <property type="match status" value="1"/>
</dbReference>
<evidence type="ECO:0000259" key="6">
    <source>
        <dbReference type="Pfam" id="PF04542"/>
    </source>
</evidence>
<dbReference type="NCBIfam" id="NF009188">
    <property type="entry name" value="PRK12536.1"/>
    <property type="match status" value="1"/>
</dbReference>
<proteinExistence type="inferred from homology"/>
<keyword evidence="2" id="KW-0805">Transcription regulation</keyword>
<evidence type="ECO:0000256" key="2">
    <source>
        <dbReference type="ARBA" id="ARBA00023015"/>
    </source>
</evidence>
<evidence type="ECO:0000259" key="7">
    <source>
        <dbReference type="Pfam" id="PF08281"/>
    </source>
</evidence>
<sequence length="189" mass="21539">MDRTTHNESLRRREIDLQTLFLSGLKGKQADYAHFLRELSTHLRGFLRARLLRQPDEIEDLLQEILLAVHNGRQTYQSDQPLTAWVFAIARYKLADFYRSRSRHDGLNDSIDNAEELFAEPCLEPAQASRDLDKLLEELPDKQRLPIMHVKLEGLSVAQTAQLTGLSESAVKIGVHRGLKALAAMIRGK</sequence>
<dbReference type="InterPro" id="IPR013324">
    <property type="entry name" value="RNA_pol_sigma_r3/r4-like"/>
</dbReference>
<dbReference type="Gene3D" id="1.10.1740.10">
    <property type="match status" value="1"/>
</dbReference>
<evidence type="ECO:0000256" key="3">
    <source>
        <dbReference type="ARBA" id="ARBA00023082"/>
    </source>
</evidence>
<dbReference type="Pfam" id="PF04542">
    <property type="entry name" value="Sigma70_r2"/>
    <property type="match status" value="1"/>
</dbReference>
<dbReference type="InterPro" id="IPR036388">
    <property type="entry name" value="WH-like_DNA-bd_sf"/>
</dbReference>
<dbReference type="GO" id="GO:0016987">
    <property type="term" value="F:sigma factor activity"/>
    <property type="evidence" value="ECO:0007669"/>
    <property type="project" value="UniProtKB-KW"/>
</dbReference>
<evidence type="ECO:0000313" key="8">
    <source>
        <dbReference type="EMBL" id="SHM80672.1"/>
    </source>
</evidence>
<accession>A0A1M7LSG8</accession>
<dbReference type="NCBIfam" id="NF009191">
    <property type="entry name" value="PRK12539.1"/>
    <property type="match status" value="1"/>
</dbReference>
<feature type="domain" description="RNA polymerase sigma-70 region 2" evidence="6">
    <location>
        <begin position="40"/>
        <end position="103"/>
    </location>
</feature>
<dbReference type="STRING" id="1190415.SAMN05216593_103258"/>
<dbReference type="PANTHER" id="PTHR43133:SF58">
    <property type="entry name" value="ECF RNA POLYMERASE SIGMA FACTOR SIGD"/>
    <property type="match status" value="1"/>
</dbReference>
<evidence type="ECO:0000256" key="5">
    <source>
        <dbReference type="ARBA" id="ARBA00023163"/>
    </source>
</evidence>
<comment type="similarity">
    <text evidence="1">Belongs to the sigma-70 factor family. ECF subfamily.</text>
</comment>
<dbReference type="SUPFAM" id="SSF88659">
    <property type="entry name" value="Sigma3 and sigma4 domains of RNA polymerase sigma factors"/>
    <property type="match status" value="1"/>
</dbReference>
<keyword evidence="5" id="KW-0804">Transcription</keyword>
<dbReference type="AlphaFoldDB" id="A0A1M7LSG8"/>
<keyword evidence="4" id="KW-0238">DNA-binding</keyword>
<dbReference type="InterPro" id="IPR014284">
    <property type="entry name" value="RNA_pol_sigma-70_dom"/>
</dbReference>
<dbReference type="Proteomes" id="UP000183983">
    <property type="component" value="Unassembled WGS sequence"/>
</dbReference>
<dbReference type="GO" id="GO:0003677">
    <property type="term" value="F:DNA binding"/>
    <property type="evidence" value="ECO:0007669"/>
    <property type="project" value="UniProtKB-KW"/>
</dbReference>
<dbReference type="RefSeq" id="WP_073163729.1">
    <property type="nucleotide sequence ID" value="NZ_FRDA01000003.1"/>
</dbReference>
<dbReference type="EMBL" id="FRDA01000003">
    <property type="protein sequence ID" value="SHM80672.1"/>
    <property type="molecule type" value="Genomic_DNA"/>
</dbReference>
<evidence type="ECO:0000256" key="1">
    <source>
        <dbReference type="ARBA" id="ARBA00010641"/>
    </source>
</evidence>
<dbReference type="Pfam" id="PF08281">
    <property type="entry name" value="Sigma70_r4_2"/>
    <property type="match status" value="1"/>
</dbReference>
<keyword evidence="3" id="KW-0731">Sigma factor</keyword>
<evidence type="ECO:0000256" key="4">
    <source>
        <dbReference type="ARBA" id="ARBA00023125"/>
    </source>
</evidence>
<dbReference type="GO" id="GO:0006352">
    <property type="term" value="P:DNA-templated transcription initiation"/>
    <property type="evidence" value="ECO:0007669"/>
    <property type="project" value="InterPro"/>
</dbReference>
<dbReference type="InterPro" id="IPR039425">
    <property type="entry name" value="RNA_pol_sigma-70-like"/>
</dbReference>
<dbReference type="OrthoDB" id="8535698at2"/>
<protein>
    <submittedName>
        <fullName evidence="8">RNA polymerase sigma-70 factor, ECF subfamily</fullName>
    </submittedName>
</protein>
<dbReference type="PANTHER" id="PTHR43133">
    <property type="entry name" value="RNA POLYMERASE ECF-TYPE SIGMA FACTO"/>
    <property type="match status" value="1"/>
</dbReference>